<comment type="caution">
    <text evidence="1">The sequence shown here is derived from an EMBL/GenBank/DDBJ whole genome shotgun (WGS) entry which is preliminary data.</text>
</comment>
<evidence type="ECO:0000313" key="2">
    <source>
        <dbReference type="Proteomes" id="UP001140091"/>
    </source>
</evidence>
<reference evidence="1" key="1">
    <citation type="submission" date="2022-06" db="EMBL/GenBank/DDBJ databases">
        <title>Genome Sequence of Candolleomyces eurysporus.</title>
        <authorList>
            <person name="Buettner E."/>
        </authorList>
    </citation>
    <scope>NUCLEOTIDE SEQUENCE</scope>
    <source>
        <strain evidence="1">VTCC 930004</strain>
    </source>
</reference>
<dbReference type="OrthoDB" id="3269456at2759"/>
<proteinExistence type="predicted"/>
<dbReference type="EMBL" id="JANBPK010001517">
    <property type="protein sequence ID" value="KAJ2922071.1"/>
    <property type="molecule type" value="Genomic_DNA"/>
</dbReference>
<evidence type="ECO:0000313" key="1">
    <source>
        <dbReference type="EMBL" id="KAJ2922071.1"/>
    </source>
</evidence>
<sequence length="248" mass="28597">MKTKKGVIRLSGVASDGTQSSALKWKVMDSFYDHQAARAWMEQYIMTCVQSESTEQYLTNLRVDSSNVTKHQEPRCLRLTEDVAEGTREVEVRELSVTGDEQIRMLRQFVKLSGLGSPLFEEMSVKIKEVWDAFCKAANPGTISQPVFKAYDGDYAVDAHTRYFTDRRHAPSLKHEEMPVTIDPHRHLDVVRGPNFIYSDENHVEYCQKNAYIALDMYHFPPNPSKLEISSKWEQLSLRTRLEKINMC</sequence>
<keyword evidence="2" id="KW-1185">Reference proteome</keyword>
<feature type="non-terminal residue" evidence="1">
    <location>
        <position position="1"/>
    </location>
</feature>
<protein>
    <submittedName>
        <fullName evidence="1">Uncharacterized protein</fullName>
    </submittedName>
</protein>
<dbReference type="AlphaFoldDB" id="A0A9W8M9B3"/>
<accession>A0A9W8M9B3</accession>
<name>A0A9W8M9B3_9AGAR</name>
<organism evidence="1 2">
    <name type="scientific">Candolleomyces eurysporus</name>
    <dbReference type="NCBI Taxonomy" id="2828524"/>
    <lineage>
        <taxon>Eukaryota</taxon>
        <taxon>Fungi</taxon>
        <taxon>Dikarya</taxon>
        <taxon>Basidiomycota</taxon>
        <taxon>Agaricomycotina</taxon>
        <taxon>Agaricomycetes</taxon>
        <taxon>Agaricomycetidae</taxon>
        <taxon>Agaricales</taxon>
        <taxon>Agaricineae</taxon>
        <taxon>Psathyrellaceae</taxon>
        <taxon>Candolleomyces</taxon>
    </lineage>
</organism>
<gene>
    <name evidence="1" type="ORF">H1R20_g15025</name>
</gene>
<dbReference type="Proteomes" id="UP001140091">
    <property type="component" value="Unassembled WGS sequence"/>
</dbReference>